<protein>
    <recommendedName>
        <fullName evidence="1">Isopenicillin N synthase-like Fe(2+) 2OG dioxygenase domain-containing protein</fullName>
    </recommendedName>
</protein>
<dbReference type="InterPro" id="IPR050231">
    <property type="entry name" value="Iron_ascorbate_oxido_reductase"/>
</dbReference>
<dbReference type="EMBL" id="JACXVP010000010">
    <property type="protein sequence ID" value="KAG5580951.1"/>
    <property type="molecule type" value="Genomic_DNA"/>
</dbReference>
<dbReference type="Proteomes" id="UP000824120">
    <property type="component" value="Chromosome 10"/>
</dbReference>
<dbReference type="InterPro" id="IPR027443">
    <property type="entry name" value="IPNS-like_sf"/>
</dbReference>
<dbReference type="AlphaFoldDB" id="A0A9J5WZX3"/>
<dbReference type="PANTHER" id="PTHR47990">
    <property type="entry name" value="2-OXOGLUTARATE (2OG) AND FE(II)-DEPENDENT OXYGENASE SUPERFAMILY PROTEIN-RELATED"/>
    <property type="match status" value="1"/>
</dbReference>
<sequence length="111" mass="13054">MHPQFKSGLQVFVDNEWYSIRPNFNAFLVNIGDTFMALYNGRYKSMSHRIVVINKTPRKSLAFFLCPDKDKVVSPPTELVDYNNPRLYPDFRCPARLEYTQKHHRADTNTL</sequence>
<dbReference type="InterPro" id="IPR044861">
    <property type="entry name" value="IPNS-like_FE2OG_OXY"/>
</dbReference>
<dbReference type="Gene3D" id="2.60.120.330">
    <property type="entry name" value="B-lactam Antibiotic, Isopenicillin N Synthase, Chain"/>
    <property type="match status" value="1"/>
</dbReference>
<name>A0A9J5WZX3_SOLCO</name>
<comment type="caution">
    <text evidence="2">The sequence shown here is derived from an EMBL/GenBank/DDBJ whole genome shotgun (WGS) entry which is preliminary data.</text>
</comment>
<feature type="domain" description="Isopenicillin N synthase-like Fe(2+) 2OG dioxygenase" evidence="1">
    <location>
        <begin position="6"/>
        <end position="67"/>
    </location>
</feature>
<gene>
    <name evidence="2" type="ORF">H5410_051578</name>
</gene>
<evidence type="ECO:0000313" key="3">
    <source>
        <dbReference type="Proteomes" id="UP000824120"/>
    </source>
</evidence>
<evidence type="ECO:0000259" key="1">
    <source>
        <dbReference type="Pfam" id="PF03171"/>
    </source>
</evidence>
<evidence type="ECO:0000313" key="2">
    <source>
        <dbReference type="EMBL" id="KAG5580951.1"/>
    </source>
</evidence>
<proteinExistence type="predicted"/>
<accession>A0A9J5WZX3</accession>
<dbReference type="OrthoDB" id="288590at2759"/>
<keyword evidence="3" id="KW-1185">Reference proteome</keyword>
<organism evidence="2 3">
    <name type="scientific">Solanum commersonii</name>
    <name type="common">Commerson's wild potato</name>
    <name type="synonym">Commerson's nightshade</name>
    <dbReference type="NCBI Taxonomy" id="4109"/>
    <lineage>
        <taxon>Eukaryota</taxon>
        <taxon>Viridiplantae</taxon>
        <taxon>Streptophyta</taxon>
        <taxon>Embryophyta</taxon>
        <taxon>Tracheophyta</taxon>
        <taxon>Spermatophyta</taxon>
        <taxon>Magnoliopsida</taxon>
        <taxon>eudicotyledons</taxon>
        <taxon>Gunneridae</taxon>
        <taxon>Pentapetalae</taxon>
        <taxon>asterids</taxon>
        <taxon>lamiids</taxon>
        <taxon>Solanales</taxon>
        <taxon>Solanaceae</taxon>
        <taxon>Solanoideae</taxon>
        <taxon>Solaneae</taxon>
        <taxon>Solanum</taxon>
    </lineage>
</organism>
<dbReference type="Pfam" id="PF03171">
    <property type="entry name" value="2OG-FeII_Oxy"/>
    <property type="match status" value="1"/>
</dbReference>
<reference evidence="2 3" key="1">
    <citation type="submission" date="2020-09" db="EMBL/GenBank/DDBJ databases">
        <title>De no assembly of potato wild relative species, Solanum commersonii.</title>
        <authorList>
            <person name="Cho K."/>
        </authorList>
    </citation>
    <scope>NUCLEOTIDE SEQUENCE [LARGE SCALE GENOMIC DNA]</scope>
    <source>
        <strain evidence="2">LZ3.2</strain>
        <tissue evidence="2">Leaf</tissue>
    </source>
</reference>
<dbReference type="SUPFAM" id="SSF51197">
    <property type="entry name" value="Clavaminate synthase-like"/>
    <property type="match status" value="1"/>
</dbReference>